<dbReference type="EC" id="3.5.1.2" evidence="3"/>
<dbReference type="Pfam" id="PF17959">
    <property type="entry name" value="EF-hand_14"/>
    <property type="match status" value="1"/>
</dbReference>
<dbReference type="GO" id="GO:0004359">
    <property type="term" value="F:glutaminase activity"/>
    <property type="evidence" value="ECO:0007669"/>
    <property type="project" value="UniProtKB-EC"/>
</dbReference>
<evidence type="ECO:0000256" key="3">
    <source>
        <dbReference type="ARBA" id="ARBA00012918"/>
    </source>
</evidence>
<proteinExistence type="inferred from homology"/>
<evidence type="ECO:0000256" key="9">
    <source>
        <dbReference type="SAM" id="MobiDB-lite"/>
    </source>
</evidence>
<dbReference type="SMART" id="SM00248">
    <property type="entry name" value="ANK"/>
    <property type="match status" value="2"/>
</dbReference>
<keyword evidence="11" id="KW-1185">Reference proteome</keyword>
<keyword evidence="5" id="KW-0378">Hydrolase</keyword>
<sequence>MQTPLRRSSSLSTEDVRKFRDENERKSREIQSANACETVFEILKDRNRNRVSISRILSTIEGAGIQLTDPRLKECIRNIQNLQKRSIKSEDDAKNSFFLDKKTFTEVVRDNVIMLLTILQNDFVIPEFHEFTHHIKAIFENCRDNREGAPASYIPQLARFDPNYWAVSICTIDGQRFNCGDYHVPFCLQSTSKPLNYAIALTELGCDEVHKSEYKRMAGNEYLGFNNPTFLSERETADRNFALAYYMKENGCFPPGTNLKETLDFYFQLCSVEVNCESAAVIAGTLANGGICPLTGEPVLSPEAVRDTLSLMHSCGMYDYSGQFAFKCGLPAKSGVSGVILLVIPNLMGIALWSPPLDKQGNSCRGIQFCKELVAKFNFHNYDSLIYTQDKLDPRRAHVETQSSEVVSILFSASNNDITALRRVFLQGVNMNQADYDGRTALHVAAAEGHLEVVTFLVDTCEVGINPKDRWGFTPLAEAERFHHLPVAQFLKSVGGQISASPADLPQTDLRTKKMSIKESAHEDVPASVSFSASTSSASTSAPTAALDAPTTSAETSKKA</sequence>
<dbReference type="SUPFAM" id="SSF48403">
    <property type="entry name" value="Ankyrin repeat"/>
    <property type="match status" value="1"/>
</dbReference>
<feature type="repeat" description="ANK" evidence="8">
    <location>
        <begin position="437"/>
        <end position="459"/>
    </location>
</feature>
<feature type="compositionally biased region" description="Polar residues" evidence="9">
    <location>
        <begin position="1"/>
        <end position="13"/>
    </location>
</feature>
<dbReference type="WBParaSite" id="maker-uti_cns_0004966-snap-gene-0.4-mRNA-1">
    <property type="protein sequence ID" value="maker-uti_cns_0004966-snap-gene-0.4-mRNA-1"/>
    <property type="gene ID" value="maker-uti_cns_0004966-snap-gene-0.4"/>
</dbReference>
<dbReference type="Pfam" id="PF04960">
    <property type="entry name" value="Glutaminase"/>
    <property type="match status" value="2"/>
</dbReference>
<dbReference type="InterPro" id="IPR002110">
    <property type="entry name" value="Ankyrin_rpt"/>
</dbReference>
<reference evidence="12" key="1">
    <citation type="submission" date="2016-11" db="UniProtKB">
        <authorList>
            <consortium name="WormBaseParasite"/>
        </authorList>
    </citation>
    <scope>IDENTIFICATION</scope>
</reference>
<feature type="compositionally biased region" description="Low complexity" evidence="9">
    <location>
        <begin position="526"/>
        <end position="554"/>
    </location>
</feature>
<dbReference type="PANTHER" id="PTHR12544">
    <property type="entry name" value="GLUTAMINASE"/>
    <property type="match status" value="1"/>
</dbReference>
<evidence type="ECO:0000313" key="12">
    <source>
        <dbReference type="WBParaSite" id="maker-uti_cns_0004966-snap-gene-0.4-mRNA-1"/>
    </source>
</evidence>
<feature type="domain" description="Glutaminase EF-hand" evidence="10">
    <location>
        <begin position="37"/>
        <end position="126"/>
    </location>
</feature>
<dbReference type="Pfam" id="PF12796">
    <property type="entry name" value="Ank_2"/>
    <property type="match status" value="1"/>
</dbReference>
<keyword evidence="6 8" id="KW-0040">ANK repeat</keyword>
<evidence type="ECO:0000259" key="10">
    <source>
        <dbReference type="Pfam" id="PF17959"/>
    </source>
</evidence>
<dbReference type="Gene3D" id="1.25.40.20">
    <property type="entry name" value="Ankyrin repeat-containing domain"/>
    <property type="match status" value="1"/>
</dbReference>
<dbReference type="Gene3D" id="3.40.710.10">
    <property type="entry name" value="DD-peptidase/beta-lactamase superfamily"/>
    <property type="match status" value="2"/>
</dbReference>
<dbReference type="GO" id="GO:0006537">
    <property type="term" value="P:glutamate biosynthetic process"/>
    <property type="evidence" value="ECO:0007669"/>
    <property type="project" value="TreeGrafter"/>
</dbReference>
<dbReference type="Proteomes" id="UP000095280">
    <property type="component" value="Unplaced"/>
</dbReference>
<dbReference type="FunFam" id="1.25.40.20:FF:000069">
    <property type="entry name" value="Glutaminase, isoform E"/>
    <property type="match status" value="1"/>
</dbReference>
<accession>A0A1I8H907</accession>
<dbReference type="GO" id="GO:0006543">
    <property type="term" value="P:L-glutamine catabolic process"/>
    <property type="evidence" value="ECO:0007669"/>
    <property type="project" value="TreeGrafter"/>
</dbReference>
<dbReference type="PROSITE" id="PS50297">
    <property type="entry name" value="ANK_REP_REGION"/>
    <property type="match status" value="1"/>
</dbReference>
<dbReference type="InterPro" id="IPR012338">
    <property type="entry name" value="Beta-lactam/transpept-like"/>
</dbReference>
<dbReference type="PANTHER" id="PTHR12544:SF29">
    <property type="entry name" value="GLUTAMINASE"/>
    <property type="match status" value="1"/>
</dbReference>
<feature type="compositionally biased region" description="Basic and acidic residues" evidence="9">
    <location>
        <begin position="14"/>
        <end position="24"/>
    </location>
</feature>
<comment type="similarity">
    <text evidence="1">Belongs to the glutaminase family.</text>
</comment>
<dbReference type="SUPFAM" id="SSF56601">
    <property type="entry name" value="beta-lactamase/transpeptidase-like"/>
    <property type="match status" value="1"/>
</dbReference>
<dbReference type="InterPro" id="IPR015868">
    <property type="entry name" value="Glutaminase"/>
</dbReference>
<evidence type="ECO:0000256" key="4">
    <source>
        <dbReference type="ARBA" id="ARBA00022737"/>
    </source>
</evidence>
<dbReference type="InterPro" id="IPR036770">
    <property type="entry name" value="Ankyrin_rpt-contain_sf"/>
</dbReference>
<organism evidence="11 12">
    <name type="scientific">Macrostomum lignano</name>
    <dbReference type="NCBI Taxonomy" id="282301"/>
    <lineage>
        <taxon>Eukaryota</taxon>
        <taxon>Metazoa</taxon>
        <taxon>Spiralia</taxon>
        <taxon>Lophotrochozoa</taxon>
        <taxon>Platyhelminthes</taxon>
        <taxon>Rhabditophora</taxon>
        <taxon>Macrostomorpha</taxon>
        <taxon>Macrostomida</taxon>
        <taxon>Macrostomidae</taxon>
        <taxon>Macrostomum</taxon>
    </lineage>
</organism>
<dbReference type="Gene3D" id="1.10.238.210">
    <property type="match status" value="1"/>
</dbReference>
<feature type="region of interest" description="Disordered" evidence="9">
    <location>
        <begin position="1"/>
        <end position="24"/>
    </location>
</feature>
<protein>
    <recommendedName>
        <fullName evidence="3">glutaminase</fullName>
        <ecNumber evidence="3">3.5.1.2</ecNumber>
    </recommendedName>
</protein>
<evidence type="ECO:0000313" key="11">
    <source>
        <dbReference type="Proteomes" id="UP000095280"/>
    </source>
</evidence>
<evidence type="ECO:0000256" key="2">
    <source>
        <dbReference type="ARBA" id="ARBA00011881"/>
    </source>
</evidence>
<evidence type="ECO:0000256" key="1">
    <source>
        <dbReference type="ARBA" id="ARBA00011076"/>
    </source>
</evidence>
<evidence type="ECO:0000256" key="8">
    <source>
        <dbReference type="PROSITE-ProRule" id="PRU00023"/>
    </source>
</evidence>
<name>A0A1I8H907_9PLAT</name>
<comment type="subunit">
    <text evidence="2">Homotetramer.</text>
</comment>
<comment type="catalytic activity">
    <reaction evidence="7">
        <text>L-glutamine + H2O = L-glutamate + NH4(+)</text>
        <dbReference type="Rhea" id="RHEA:15889"/>
        <dbReference type="ChEBI" id="CHEBI:15377"/>
        <dbReference type="ChEBI" id="CHEBI:28938"/>
        <dbReference type="ChEBI" id="CHEBI:29985"/>
        <dbReference type="ChEBI" id="CHEBI:58359"/>
        <dbReference type="EC" id="3.5.1.2"/>
    </reaction>
</comment>
<dbReference type="PROSITE" id="PS50088">
    <property type="entry name" value="ANK_REPEAT"/>
    <property type="match status" value="1"/>
</dbReference>
<evidence type="ECO:0000256" key="7">
    <source>
        <dbReference type="ARBA" id="ARBA00049534"/>
    </source>
</evidence>
<feature type="region of interest" description="Disordered" evidence="9">
    <location>
        <begin position="501"/>
        <end position="560"/>
    </location>
</feature>
<dbReference type="InterPro" id="IPR041541">
    <property type="entry name" value="Glutaminase_EF-hand"/>
</dbReference>
<dbReference type="PRINTS" id="PR01415">
    <property type="entry name" value="ANKYRIN"/>
</dbReference>
<feature type="compositionally biased region" description="Basic and acidic residues" evidence="9">
    <location>
        <begin position="510"/>
        <end position="525"/>
    </location>
</feature>
<evidence type="ECO:0000256" key="6">
    <source>
        <dbReference type="ARBA" id="ARBA00023043"/>
    </source>
</evidence>
<keyword evidence="4" id="KW-0677">Repeat</keyword>
<dbReference type="AlphaFoldDB" id="A0A1I8H907"/>
<evidence type="ECO:0000256" key="5">
    <source>
        <dbReference type="ARBA" id="ARBA00022801"/>
    </source>
</evidence>